<dbReference type="Gene3D" id="3.30.200.20">
    <property type="entry name" value="Phosphorylase Kinase, domain 1"/>
    <property type="match status" value="1"/>
</dbReference>
<dbReference type="AlphaFoldDB" id="A0A9P1HBZ6"/>
<name>A0A9P1HBZ6_9PEZI</name>
<reference evidence="1" key="1">
    <citation type="submission" date="2022-11" db="EMBL/GenBank/DDBJ databases">
        <authorList>
            <person name="Scott C."/>
            <person name="Bruce N."/>
        </authorList>
    </citation>
    <scope>NUCLEOTIDE SEQUENCE</scope>
</reference>
<comment type="caution">
    <text evidence="1">The sequence shown here is derived from an EMBL/GenBank/DDBJ whole genome shotgun (WGS) entry which is preliminary data.</text>
</comment>
<organism evidence="1 2">
    <name type="scientific">Parascedosporium putredinis</name>
    <dbReference type="NCBI Taxonomy" id="1442378"/>
    <lineage>
        <taxon>Eukaryota</taxon>
        <taxon>Fungi</taxon>
        <taxon>Dikarya</taxon>
        <taxon>Ascomycota</taxon>
        <taxon>Pezizomycotina</taxon>
        <taxon>Sordariomycetes</taxon>
        <taxon>Hypocreomycetidae</taxon>
        <taxon>Microascales</taxon>
        <taxon>Microascaceae</taxon>
        <taxon>Parascedosporium</taxon>
    </lineage>
</organism>
<protein>
    <recommendedName>
        <fullName evidence="3">Protein kinase domain-containing protein</fullName>
    </recommendedName>
</protein>
<dbReference type="OrthoDB" id="4590332at2759"/>
<keyword evidence="2" id="KW-1185">Reference proteome</keyword>
<dbReference type="EMBL" id="CALLCH030000018">
    <property type="protein sequence ID" value="CAI4218864.1"/>
    <property type="molecule type" value="Genomic_DNA"/>
</dbReference>
<evidence type="ECO:0000313" key="1">
    <source>
        <dbReference type="EMBL" id="CAI4218864.1"/>
    </source>
</evidence>
<evidence type="ECO:0000313" key="2">
    <source>
        <dbReference type="Proteomes" id="UP000838763"/>
    </source>
</evidence>
<proteinExistence type="predicted"/>
<dbReference type="Proteomes" id="UP000838763">
    <property type="component" value="Unassembled WGS sequence"/>
</dbReference>
<gene>
    <name evidence="1" type="ORF">PPNO1_LOCUS8437</name>
</gene>
<accession>A0A9P1HBZ6</accession>
<evidence type="ECO:0008006" key="3">
    <source>
        <dbReference type="Google" id="ProtNLM"/>
    </source>
</evidence>
<sequence length="91" mass="10206">MILDKEAIVPIVNAELCERGSYGKVFKVQFHPDLNPQPGHETPYLALKVMESHIEGAEEDAALKLLRELKDDHIIQYLGSYQFEGGLGNLI</sequence>